<feature type="transmembrane region" description="Helical" evidence="1">
    <location>
        <begin position="89"/>
        <end position="110"/>
    </location>
</feature>
<protein>
    <submittedName>
        <fullName evidence="2">Uncharacterized protein</fullName>
    </submittedName>
</protein>
<evidence type="ECO:0000256" key="1">
    <source>
        <dbReference type="SAM" id="Phobius"/>
    </source>
</evidence>
<keyword evidence="3" id="KW-1185">Reference proteome</keyword>
<dbReference type="EMBL" id="CP139858">
    <property type="protein sequence ID" value="WQC00430.1"/>
    <property type="molecule type" value="Genomic_DNA"/>
</dbReference>
<name>A0ABZ0VSH3_9HYPH</name>
<feature type="transmembrane region" description="Helical" evidence="1">
    <location>
        <begin position="62"/>
        <end position="83"/>
    </location>
</feature>
<keyword evidence="1" id="KW-0812">Transmembrane</keyword>
<gene>
    <name evidence="2" type="ORF">U0R22_004636</name>
</gene>
<sequence length="179" mass="18849">MLASIEPAEARGQVMLDQWTDFFVMVGGGAAGLAGLIFVAISINPERIVRNTTHKNRAINMLSGFSAIFMACSLALLGGQYLPALGFEWLLLWGIATFIFVRGYVVALKAGMSAIGLTGPRLAGGTMCYLAEVAGAILLILGHGVGLYIAALGTIVLFAFLISGAWLLIIGIYEEPARG</sequence>
<dbReference type="Proteomes" id="UP001322481">
    <property type="component" value="Chromosome"/>
</dbReference>
<keyword evidence="1" id="KW-1133">Transmembrane helix</keyword>
<proteinExistence type="predicted"/>
<evidence type="ECO:0000313" key="3">
    <source>
        <dbReference type="Proteomes" id="UP001322481"/>
    </source>
</evidence>
<keyword evidence="1" id="KW-0472">Membrane</keyword>
<dbReference type="RefSeq" id="WP_322415227.1">
    <property type="nucleotide sequence ID" value="NZ_CP139858.1"/>
</dbReference>
<feature type="transmembrane region" description="Helical" evidence="1">
    <location>
        <begin position="122"/>
        <end position="141"/>
    </location>
</feature>
<reference evidence="2 3" key="1">
    <citation type="submission" date="2023-11" db="EMBL/GenBank/DDBJ databases">
        <authorList>
            <person name="Panchal A.K."/>
            <person name="Meaney J.S."/>
            <person name="Karas B.J."/>
            <person name="diCenzo G.C."/>
        </authorList>
    </citation>
    <scope>NUCLEOTIDE SEQUENCE [LARGE SCALE GENOMIC DNA]</scope>
    <source>
        <strain evidence="2 3">NZP2235</strain>
    </source>
</reference>
<accession>A0ABZ0VSH3</accession>
<evidence type="ECO:0000313" key="2">
    <source>
        <dbReference type="EMBL" id="WQC00430.1"/>
    </source>
</evidence>
<organism evidence="2 3">
    <name type="scientific">Mesorhizobium huakuii</name>
    <dbReference type="NCBI Taxonomy" id="28104"/>
    <lineage>
        <taxon>Bacteria</taxon>
        <taxon>Pseudomonadati</taxon>
        <taxon>Pseudomonadota</taxon>
        <taxon>Alphaproteobacteria</taxon>
        <taxon>Hyphomicrobiales</taxon>
        <taxon>Phyllobacteriaceae</taxon>
        <taxon>Mesorhizobium</taxon>
    </lineage>
</organism>
<feature type="transmembrane region" description="Helical" evidence="1">
    <location>
        <begin position="147"/>
        <end position="173"/>
    </location>
</feature>
<feature type="transmembrane region" description="Helical" evidence="1">
    <location>
        <begin position="22"/>
        <end position="41"/>
    </location>
</feature>